<sequence>MLPTDPSQRAAIKRLANDPDLAQAAQAFAGHTAATSRKGNIRHSVCRWCYESIALETLCEAAVAMGIRSIDLAGPDEWETLRHYGLTCAMTQHRVGKMGSIEYGFNDPTLHKALLAFYTDLIPRVAAAGYTNVICFSGNRWGMDDATGLQHCAEALKQLMPLAQQHGVVVVMELLNSKVDHPDYMCDRTAWGVALCQAVGSEHFKLLYDIYHMQIMEGDVIRTIQEHHPYFAHYHTGGVPGRHEIDRTQELYYPAIMEAIVATGYQGFVAQEFIPKREEALASLRQGVEICDV</sequence>
<reference evidence="3 4" key="1">
    <citation type="submission" date="2016-10" db="EMBL/GenBank/DDBJ databases">
        <authorList>
            <person name="de Groot N.N."/>
        </authorList>
    </citation>
    <scope>NUCLEOTIDE SEQUENCE [LARGE SCALE GENOMIC DNA]</scope>
    <source>
        <strain evidence="3 4">DSM 25186</strain>
    </source>
</reference>
<dbReference type="STRING" id="1075417.SAMN05421823_102376"/>
<feature type="domain" description="Xylose isomerase-like TIM barrel" evidence="2">
    <location>
        <begin position="79"/>
        <end position="280"/>
    </location>
</feature>
<keyword evidence="3" id="KW-0670">Pyruvate</keyword>
<evidence type="ECO:0000313" key="3">
    <source>
        <dbReference type="EMBL" id="SDK29421.1"/>
    </source>
</evidence>
<evidence type="ECO:0000313" key="4">
    <source>
        <dbReference type="Proteomes" id="UP000198510"/>
    </source>
</evidence>
<gene>
    <name evidence="3" type="ORF">SAMN05421823_102376</name>
</gene>
<dbReference type="InterPro" id="IPR036237">
    <property type="entry name" value="Xyl_isomerase-like_sf"/>
</dbReference>
<organism evidence="3 4">
    <name type="scientific">Catalinimonas alkaloidigena</name>
    <dbReference type="NCBI Taxonomy" id="1075417"/>
    <lineage>
        <taxon>Bacteria</taxon>
        <taxon>Pseudomonadati</taxon>
        <taxon>Bacteroidota</taxon>
        <taxon>Cytophagia</taxon>
        <taxon>Cytophagales</taxon>
        <taxon>Catalimonadaceae</taxon>
        <taxon>Catalinimonas</taxon>
    </lineage>
</organism>
<evidence type="ECO:0000256" key="1">
    <source>
        <dbReference type="ARBA" id="ARBA00023235"/>
    </source>
</evidence>
<dbReference type="PANTHER" id="PTHR43489">
    <property type="entry name" value="ISOMERASE"/>
    <property type="match status" value="1"/>
</dbReference>
<keyword evidence="1 3" id="KW-0413">Isomerase</keyword>
<accession>A0A1G9AQA0</accession>
<dbReference type="GO" id="GO:0016853">
    <property type="term" value="F:isomerase activity"/>
    <property type="evidence" value="ECO:0007669"/>
    <property type="project" value="UniProtKB-KW"/>
</dbReference>
<dbReference type="RefSeq" id="WP_089679978.1">
    <property type="nucleotide sequence ID" value="NZ_FNFO01000002.1"/>
</dbReference>
<proteinExistence type="predicted"/>
<name>A0A1G9AQA0_9BACT</name>
<dbReference type="PANTHER" id="PTHR43489:SF3">
    <property type="entry name" value="XYLOSE ISOMERASE DOMAIN PROTEIN TIM BARREL"/>
    <property type="match status" value="1"/>
</dbReference>
<dbReference type="Proteomes" id="UP000198510">
    <property type="component" value="Unassembled WGS sequence"/>
</dbReference>
<dbReference type="InterPro" id="IPR050417">
    <property type="entry name" value="Sugar_Epim/Isomerase"/>
</dbReference>
<keyword evidence="4" id="KW-1185">Reference proteome</keyword>
<protein>
    <submittedName>
        <fullName evidence="3">Hydroxypyruvate isomerase</fullName>
    </submittedName>
</protein>
<dbReference type="SUPFAM" id="SSF51658">
    <property type="entry name" value="Xylose isomerase-like"/>
    <property type="match status" value="1"/>
</dbReference>
<dbReference type="Gene3D" id="3.20.20.150">
    <property type="entry name" value="Divalent-metal-dependent TIM barrel enzymes"/>
    <property type="match status" value="1"/>
</dbReference>
<dbReference type="EMBL" id="FNFO01000002">
    <property type="protein sequence ID" value="SDK29421.1"/>
    <property type="molecule type" value="Genomic_DNA"/>
</dbReference>
<dbReference type="InterPro" id="IPR013022">
    <property type="entry name" value="Xyl_isomerase-like_TIM-brl"/>
</dbReference>
<dbReference type="Pfam" id="PF01261">
    <property type="entry name" value="AP_endonuc_2"/>
    <property type="match status" value="1"/>
</dbReference>
<dbReference type="OrthoDB" id="9786584at2"/>
<evidence type="ECO:0000259" key="2">
    <source>
        <dbReference type="Pfam" id="PF01261"/>
    </source>
</evidence>
<dbReference type="AlphaFoldDB" id="A0A1G9AQA0"/>